<dbReference type="KEGG" id="vde:111248691"/>
<dbReference type="RefSeq" id="XP_022657181.1">
    <property type="nucleotide sequence ID" value="XM_022801446.1"/>
</dbReference>
<dbReference type="EnsemblMetazoa" id="XM_022801454">
    <property type="protein sequence ID" value="XP_022657189"/>
    <property type="gene ID" value="LOC111248691"/>
</dbReference>
<dbReference type="SUPFAM" id="SSF54695">
    <property type="entry name" value="POZ domain"/>
    <property type="match status" value="1"/>
</dbReference>
<keyword evidence="7" id="KW-1185">Reference proteome</keyword>
<dbReference type="Pfam" id="PF07707">
    <property type="entry name" value="BACK"/>
    <property type="match status" value="1"/>
</dbReference>
<dbReference type="AlphaFoldDB" id="A0A7M7JXH1"/>
<dbReference type="EnsemblMetazoa" id="XM_022801451">
    <property type="protein sequence ID" value="XP_022657186"/>
    <property type="gene ID" value="LOC111248691"/>
</dbReference>
<dbReference type="RefSeq" id="XP_022657184.1">
    <property type="nucleotide sequence ID" value="XM_022801449.1"/>
</dbReference>
<dbReference type="EnsemblMetazoa" id="XM_022801447">
    <property type="protein sequence ID" value="XP_022657182"/>
    <property type="gene ID" value="LOC111248691"/>
</dbReference>
<dbReference type="Gene3D" id="1.25.40.420">
    <property type="match status" value="1"/>
</dbReference>
<dbReference type="RefSeq" id="XP_022657187.1">
    <property type="nucleotide sequence ID" value="XM_022801452.1"/>
</dbReference>
<dbReference type="RefSeq" id="XP_022657189.1">
    <property type="nucleotide sequence ID" value="XM_022801454.1"/>
</dbReference>
<dbReference type="InParanoid" id="A0A7M7JXH1"/>
<dbReference type="CDD" id="cd18186">
    <property type="entry name" value="BTB_POZ_ZBTB_KLHL-like"/>
    <property type="match status" value="1"/>
</dbReference>
<evidence type="ECO:0000256" key="4">
    <source>
        <dbReference type="SAM" id="MobiDB-lite"/>
    </source>
</evidence>
<evidence type="ECO:0000256" key="1">
    <source>
        <dbReference type="ARBA" id="ARBA00022441"/>
    </source>
</evidence>
<dbReference type="EnsemblMetazoa" id="XM_022801445">
    <property type="protein sequence ID" value="XP_022657180"/>
    <property type="gene ID" value="LOC111248691"/>
</dbReference>
<dbReference type="RefSeq" id="XP_022657190.1">
    <property type="nucleotide sequence ID" value="XM_022801455.1"/>
</dbReference>
<evidence type="ECO:0000256" key="3">
    <source>
        <dbReference type="ARBA" id="ARBA00023203"/>
    </source>
</evidence>
<dbReference type="EnsemblMetazoa" id="XM_022801448">
    <property type="protein sequence ID" value="XP_022657183"/>
    <property type="gene ID" value="LOC111248691"/>
</dbReference>
<dbReference type="RefSeq" id="XP_022657182.1">
    <property type="nucleotide sequence ID" value="XM_022801447.1"/>
</dbReference>
<feature type="region of interest" description="Disordered" evidence="4">
    <location>
        <begin position="1"/>
        <end position="38"/>
    </location>
</feature>
<keyword evidence="3" id="KW-0009">Actin-binding</keyword>
<dbReference type="Gene3D" id="3.30.710.10">
    <property type="entry name" value="Potassium Channel Kv1.1, Chain A"/>
    <property type="match status" value="1"/>
</dbReference>
<protein>
    <recommendedName>
        <fullName evidence="5">BTB domain-containing protein</fullName>
    </recommendedName>
</protein>
<proteinExistence type="predicted"/>
<dbReference type="RefSeq" id="XP_022657183.1">
    <property type="nucleotide sequence ID" value="XM_022801448.1"/>
</dbReference>
<sequence>MQRRNIIRSRNKAPNGAHSNGSRNSYDKGAADTSPNLKLRCSSQDNFHQNASADVNANLHARSSRVTSSHQRNCRDDVFHSPVRVAQKFSSIGQFSKCFQSNFEKSNKRGKTPSPAKETFNIPLWKRLFVQCDEKEVDTITQLERDIENEPPDMLVISRSGTRHPINKKVLAKMCGYFEAICRSGMRELKVNEVMLEIEDELLTSVFKYAYSGEVTLNENNAIQIYKVAHYLQMDSLVDVCSYFIGQRIRQFSKDLYDLGLKFGCEYFTLAVVDAICRSPEILEDESLLSQMNIDMFQDVFSNDNLLVESEDKACDLVLQWVRAADRSKADIRCAVECLRLPHITPMAERKLKEMLSSYEVEVPLFTTCVKRNFTDLPEKQLAFRASCPSHVHIFWKDEMGSADGPVNFHMTCMRFRNYVLSNYIIDASQHRIYSENYEFLVVDNQIVKITQNKEETELKVESLEIMGRLTYRTVFKREAPLSDFTACSDGSRCVISYFNGFGRPPKFNACDTTDWKQIEDYYEVPSEKLRFSPREMSFFEDVVFIMRNQTMFISDRHDNSLTELEIPEKLGHNKLVSFIHVNNKIYVYEDRSSGVIQKLFNDRLHVVNLETREIEDTILIDFRVKDRDIQRVSGHRPGRVRKFFRFENRIYIVIQEDGIGNAFFIRFDPGKNTFGPAQSIRAFDFINGPSNRIFSRKFLMQVPTYFRYCRHESILQAHLRTIKGRNRELEMALLKKYV</sequence>
<dbReference type="SMART" id="SM00225">
    <property type="entry name" value="BTB"/>
    <property type="match status" value="1"/>
</dbReference>
<dbReference type="PANTHER" id="PTHR24412">
    <property type="entry name" value="KELCH PROTEIN"/>
    <property type="match status" value="1"/>
</dbReference>
<keyword evidence="2" id="KW-0677">Repeat</keyword>
<dbReference type="InterPro" id="IPR011705">
    <property type="entry name" value="BACK"/>
</dbReference>
<dbReference type="OrthoDB" id="6482909at2759"/>
<dbReference type="InterPro" id="IPR011333">
    <property type="entry name" value="SKP1/BTB/POZ_sf"/>
</dbReference>
<dbReference type="RefSeq" id="XP_022657188.1">
    <property type="nucleotide sequence ID" value="XM_022801453.1"/>
</dbReference>
<dbReference type="EnsemblMetazoa" id="XM_022801450">
    <property type="protein sequence ID" value="XP_022657185"/>
    <property type="gene ID" value="LOC111248691"/>
</dbReference>
<feature type="domain" description="BTB" evidence="5">
    <location>
        <begin position="152"/>
        <end position="219"/>
    </location>
</feature>
<organism evidence="6 7">
    <name type="scientific">Varroa destructor</name>
    <name type="common">Honeybee mite</name>
    <dbReference type="NCBI Taxonomy" id="109461"/>
    <lineage>
        <taxon>Eukaryota</taxon>
        <taxon>Metazoa</taxon>
        <taxon>Ecdysozoa</taxon>
        <taxon>Arthropoda</taxon>
        <taxon>Chelicerata</taxon>
        <taxon>Arachnida</taxon>
        <taxon>Acari</taxon>
        <taxon>Parasitiformes</taxon>
        <taxon>Mesostigmata</taxon>
        <taxon>Gamasina</taxon>
        <taxon>Dermanyssoidea</taxon>
        <taxon>Varroidae</taxon>
        <taxon>Varroa</taxon>
    </lineage>
</organism>
<keyword evidence="1" id="KW-0880">Kelch repeat</keyword>
<dbReference type="EnsemblMetazoa" id="XM_022801455">
    <property type="protein sequence ID" value="XP_022657190"/>
    <property type="gene ID" value="LOC111248691"/>
</dbReference>
<dbReference type="RefSeq" id="XP_022657186.1">
    <property type="nucleotide sequence ID" value="XM_022801451.1"/>
</dbReference>
<dbReference type="EnsemblMetazoa" id="XM_022801446">
    <property type="protein sequence ID" value="XP_022657181"/>
    <property type="gene ID" value="LOC111248691"/>
</dbReference>
<dbReference type="InterPro" id="IPR000210">
    <property type="entry name" value="BTB/POZ_dom"/>
</dbReference>
<dbReference type="RefSeq" id="XP_022657180.1">
    <property type="nucleotide sequence ID" value="XM_022801445.1"/>
</dbReference>
<evidence type="ECO:0000313" key="7">
    <source>
        <dbReference type="Proteomes" id="UP000594260"/>
    </source>
</evidence>
<dbReference type="EnsemblMetazoa" id="XM_022801452">
    <property type="protein sequence ID" value="XP_022657187"/>
    <property type="gene ID" value="LOC111248691"/>
</dbReference>
<name>A0A7M7JXH1_VARDE</name>
<dbReference type="EnsemblMetazoa" id="XM_022801453">
    <property type="protein sequence ID" value="XP_022657188"/>
    <property type="gene ID" value="LOC111248691"/>
</dbReference>
<feature type="compositionally biased region" description="Basic residues" evidence="4">
    <location>
        <begin position="1"/>
        <end position="11"/>
    </location>
</feature>
<evidence type="ECO:0000256" key="2">
    <source>
        <dbReference type="ARBA" id="ARBA00022737"/>
    </source>
</evidence>
<dbReference type="RefSeq" id="XP_022657185.1">
    <property type="nucleotide sequence ID" value="XM_022801450.1"/>
</dbReference>
<dbReference type="PROSITE" id="PS50097">
    <property type="entry name" value="BTB"/>
    <property type="match status" value="1"/>
</dbReference>
<accession>A0A7M7JXH1</accession>
<dbReference type="GeneID" id="111248691"/>
<evidence type="ECO:0000313" key="6">
    <source>
        <dbReference type="EnsemblMetazoa" id="XP_022657183"/>
    </source>
</evidence>
<dbReference type="Pfam" id="PF00651">
    <property type="entry name" value="BTB"/>
    <property type="match status" value="1"/>
</dbReference>
<evidence type="ECO:0000259" key="5">
    <source>
        <dbReference type="PROSITE" id="PS50097"/>
    </source>
</evidence>
<dbReference type="PANTHER" id="PTHR24412:SF489">
    <property type="entry name" value="RING FINGER DOMAIN AND KELCH REPEAT-CONTAINING PROTEIN DDB_G0271372"/>
    <property type="match status" value="1"/>
</dbReference>
<dbReference type="Proteomes" id="UP000594260">
    <property type="component" value="Unplaced"/>
</dbReference>
<reference evidence="6" key="1">
    <citation type="submission" date="2021-01" db="UniProtKB">
        <authorList>
            <consortium name="EnsemblMetazoa"/>
        </authorList>
    </citation>
    <scope>IDENTIFICATION</scope>
</reference>
<dbReference type="EnsemblMetazoa" id="XM_022801449">
    <property type="protein sequence ID" value="XP_022657184"/>
    <property type="gene ID" value="LOC111248691"/>
</dbReference>